<dbReference type="Pfam" id="PF04525">
    <property type="entry name" value="LOR"/>
    <property type="match status" value="1"/>
</dbReference>
<dbReference type="InterPro" id="IPR038595">
    <property type="entry name" value="LOR_sf"/>
</dbReference>
<evidence type="ECO:0000256" key="1">
    <source>
        <dbReference type="ARBA" id="ARBA00005437"/>
    </source>
</evidence>
<proteinExistence type="inferred from homology"/>
<dbReference type="AlphaFoldDB" id="A0AAD4XXH6"/>
<protein>
    <submittedName>
        <fullName evidence="2">Uncharacterized protein</fullName>
    </submittedName>
</protein>
<gene>
    <name evidence="2" type="ORF">MKW98_020731</name>
</gene>
<comment type="caution">
    <text evidence="2">The sequence shown here is derived from an EMBL/GenBank/DDBJ whole genome shotgun (WGS) entry which is preliminary data.</text>
</comment>
<dbReference type="Proteomes" id="UP001202328">
    <property type="component" value="Unassembled WGS sequence"/>
</dbReference>
<name>A0AAD4XXH6_9MAGN</name>
<reference evidence="2" key="1">
    <citation type="submission" date="2022-04" db="EMBL/GenBank/DDBJ databases">
        <title>A functionally conserved STORR gene fusion in Papaver species that diverged 16.8 million years ago.</title>
        <authorList>
            <person name="Catania T."/>
        </authorList>
    </citation>
    <scope>NUCLEOTIDE SEQUENCE</scope>
    <source>
        <strain evidence="2">S-188037</strain>
    </source>
</reference>
<keyword evidence="3" id="KW-1185">Reference proteome</keyword>
<dbReference type="Gene3D" id="2.40.160.200">
    <property type="entry name" value="LURP1-related"/>
    <property type="match status" value="1"/>
</dbReference>
<dbReference type="InterPro" id="IPR007612">
    <property type="entry name" value="LOR"/>
</dbReference>
<sequence length="237" mass="26553">MEDSKNHILPPPPLPMASNPALPNNSIAVFIISSQYWTPYQVDLYIAKKVRKITEDRYLGAFDINGNNTFKVITSSFFSSRLILVDAAGVPVVSLKPAKLSAHQRWKVYRGDISDSKDRLFTVKKSHCLQFKTELDVFLASNTTEDVCDFKMKQTFRKKSCVIYRGNSDNIIAEIHKNKAVRDKVAGKDTSSVTVYPNVDYAFVIAMGAVLDEVNMHKGFVEGMKLGLDINLELNAV</sequence>
<comment type="similarity">
    <text evidence="1">Belongs to the LOR family.</text>
</comment>
<organism evidence="2 3">
    <name type="scientific">Papaver atlanticum</name>
    <dbReference type="NCBI Taxonomy" id="357466"/>
    <lineage>
        <taxon>Eukaryota</taxon>
        <taxon>Viridiplantae</taxon>
        <taxon>Streptophyta</taxon>
        <taxon>Embryophyta</taxon>
        <taxon>Tracheophyta</taxon>
        <taxon>Spermatophyta</taxon>
        <taxon>Magnoliopsida</taxon>
        <taxon>Ranunculales</taxon>
        <taxon>Papaveraceae</taxon>
        <taxon>Papaveroideae</taxon>
        <taxon>Papaver</taxon>
    </lineage>
</organism>
<dbReference type="SUPFAM" id="SSF54518">
    <property type="entry name" value="Tubby C-terminal domain-like"/>
    <property type="match status" value="1"/>
</dbReference>
<evidence type="ECO:0000313" key="3">
    <source>
        <dbReference type="Proteomes" id="UP001202328"/>
    </source>
</evidence>
<dbReference type="EMBL" id="JAJJMB010001184">
    <property type="protein sequence ID" value="KAI3958089.1"/>
    <property type="molecule type" value="Genomic_DNA"/>
</dbReference>
<accession>A0AAD4XXH6</accession>
<evidence type="ECO:0000313" key="2">
    <source>
        <dbReference type="EMBL" id="KAI3958089.1"/>
    </source>
</evidence>
<dbReference type="PANTHER" id="PTHR31087:SF58">
    <property type="entry name" value="OS07G0230700 PROTEIN"/>
    <property type="match status" value="1"/>
</dbReference>
<dbReference type="InterPro" id="IPR025659">
    <property type="entry name" value="Tubby-like_C"/>
</dbReference>
<dbReference type="PANTHER" id="PTHR31087">
    <property type="match status" value="1"/>
</dbReference>